<dbReference type="PANTHER" id="PTHR22600">
    <property type="entry name" value="BETA-HEXOSAMINIDASE"/>
    <property type="match status" value="1"/>
</dbReference>
<dbReference type="Gene3D" id="3.30.379.10">
    <property type="entry name" value="Chitobiase/beta-hexosaminidase domain 2-like"/>
    <property type="match status" value="1"/>
</dbReference>
<proteinExistence type="inferred from homology"/>
<dbReference type="EC" id="3.2.1.52" evidence="7"/>
<keyword evidence="5" id="KW-0325">Glycoprotein</keyword>
<dbReference type="CDD" id="cd06562">
    <property type="entry name" value="GH20_HexA_HexB-like"/>
    <property type="match status" value="1"/>
</dbReference>
<dbReference type="PIRSF" id="PIRSF001093">
    <property type="entry name" value="B-hxosamndse_ab_euk"/>
    <property type="match status" value="1"/>
</dbReference>
<dbReference type="SUPFAM" id="SSF55545">
    <property type="entry name" value="beta-N-acetylhexosaminidase-like domain"/>
    <property type="match status" value="1"/>
</dbReference>
<comment type="similarity">
    <text evidence="2 7">Belongs to the glycosyl hydrolase 20 family.</text>
</comment>
<dbReference type="EMBL" id="JBJJXI010000021">
    <property type="protein sequence ID" value="KAL3405442.1"/>
    <property type="molecule type" value="Genomic_DNA"/>
</dbReference>
<keyword evidence="6 7" id="KW-0326">Glycosidase</keyword>
<dbReference type="InterPro" id="IPR029019">
    <property type="entry name" value="HEX_eukaryotic_N"/>
</dbReference>
<dbReference type="Proteomes" id="UP001627154">
    <property type="component" value="Unassembled WGS sequence"/>
</dbReference>
<evidence type="ECO:0000256" key="5">
    <source>
        <dbReference type="ARBA" id="ARBA00023180"/>
    </source>
</evidence>
<protein>
    <recommendedName>
        <fullName evidence="7">Beta-hexosaminidase</fullName>
        <ecNumber evidence="7">3.2.1.52</ecNumber>
    </recommendedName>
</protein>
<dbReference type="PANTHER" id="PTHR22600:SF3">
    <property type="entry name" value="BETA-HEXOSAMINIDASE FDL-RELATED"/>
    <property type="match status" value="1"/>
</dbReference>
<dbReference type="Gene3D" id="3.20.20.80">
    <property type="entry name" value="Glycosidases"/>
    <property type="match status" value="1"/>
</dbReference>
<evidence type="ECO:0000256" key="7">
    <source>
        <dbReference type="PIRNR" id="PIRNR001093"/>
    </source>
</evidence>
<evidence type="ECO:0000256" key="2">
    <source>
        <dbReference type="ARBA" id="ARBA00006285"/>
    </source>
</evidence>
<organism evidence="11 12">
    <name type="scientific">Trichogramma kaykai</name>
    <dbReference type="NCBI Taxonomy" id="54128"/>
    <lineage>
        <taxon>Eukaryota</taxon>
        <taxon>Metazoa</taxon>
        <taxon>Ecdysozoa</taxon>
        <taxon>Arthropoda</taxon>
        <taxon>Hexapoda</taxon>
        <taxon>Insecta</taxon>
        <taxon>Pterygota</taxon>
        <taxon>Neoptera</taxon>
        <taxon>Endopterygota</taxon>
        <taxon>Hymenoptera</taxon>
        <taxon>Apocrita</taxon>
        <taxon>Proctotrupomorpha</taxon>
        <taxon>Chalcidoidea</taxon>
        <taxon>Trichogrammatidae</taxon>
        <taxon>Trichogramma</taxon>
    </lineage>
</organism>
<dbReference type="GO" id="GO:1901135">
    <property type="term" value="P:carbohydrate derivative metabolic process"/>
    <property type="evidence" value="ECO:0007669"/>
    <property type="project" value="UniProtKB-ARBA"/>
</dbReference>
<dbReference type="Pfam" id="PF00728">
    <property type="entry name" value="Glyco_hydro_20"/>
    <property type="match status" value="1"/>
</dbReference>
<dbReference type="Pfam" id="PF14845">
    <property type="entry name" value="Glycohydro_20b2"/>
    <property type="match status" value="1"/>
</dbReference>
<dbReference type="GO" id="GO:0004563">
    <property type="term" value="F:beta-N-acetylhexosaminidase activity"/>
    <property type="evidence" value="ECO:0007669"/>
    <property type="project" value="UniProtKB-EC"/>
</dbReference>
<evidence type="ECO:0000256" key="3">
    <source>
        <dbReference type="ARBA" id="ARBA00022729"/>
    </source>
</evidence>
<evidence type="ECO:0000259" key="9">
    <source>
        <dbReference type="Pfam" id="PF00728"/>
    </source>
</evidence>
<evidence type="ECO:0000256" key="8">
    <source>
        <dbReference type="PIRSR" id="PIRSR001093-1"/>
    </source>
</evidence>
<keyword evidence="12" id="KW-1185">Reference proteome</keyword>
<dbReference type="FunFam" id="3.20.20.80:FF:000063">
    <property type="entry name" value="Beta-hexosaminidase"/>
    <property type="match status" value="1"/>
</dbReference>
<dbReference type="SUPFAM" id="SSF51445">
    <property type="entry name" value="(Trans)glycosidases"/>
    <property type="match status" value="1"/>
</dbReference>
<name>A0ABD2XJD2_9HYME</name>
<feature type="active site" description="Proton donor" evidence="8">
    <location>
        <position position="447"/>
    </location>
</feature>
<accession>A0ABD2XJD2</accession>
<sequence length="675" mass="76474">MVGGLPSGWMRRALLFLVLITGGLVIAMFARSPPLASLQPFTAQSFKELRRRMVTLVVGDADDDAADVDLENIINKSSDDLYNYADEESNRTFQSPWSWACVAGRCERRAVRSSRISLSTCQALCGSASSRLLWPKPSRRVELGRDSSAFHWQQIEFAVVDTDSAEVRAMLDNAKDVFLGNVRNLMKIPNTKSRSSLDSFVVAVTVSAAKDTRLTLATDESYELQLATRGKRLEARIVGRTYYGVRHGLETLSQMIWWDENCGKQGCLRVLSSAIVDDKPVFEYRGLLVDTGRQFFSVEQLKNVIDGMAASKLNTLHWHLSDSQSFPYDSQQFPEMARWGAYSGDEIYTPDDIKDLALYAKIRGVRILIEIDSPAHAGAGWQWGLEHGLGELALCVDQQPWTAYCGEPNCGQLNPINENTYKILEGLYRELLDLTEVRDVVHLGGDEVNLECWAQYNNITAVMQAQNMTDYHLLWAEFERKLHSKLIRANRGEAPKAVILWSSPLTKRPYLQQYFDPQVHVIQSWGGSNWPDTTDILEDGFRVILSHVDAWYLDCGFGKWREQGEAACGEYRTWQTVYNHRPWRDYAQQHMRQIVGGEAAIWSEQLGQASLGPRLWPRASALAERLWSDIPSSGYNVDENVYTRLSSHIELLRSRGVKTEAMWPHWCTQNPGKCL</sequence>
<dbReference type="PRINTS" id="PR00738">
    <property type="entry name" value="GLHYDRLASE20"/>
</dbReference>
<dbReference type="InterPro" id="IPR015883">
    <property type="entry name" value="Glyco_hydro_20_cat"/>
</dbReference>
<feature type="domain" description="Beta-hexosaminidase eukaryotic type N-terminal" evidence="10">
    <location>
        <begin position="133"/>
        <end position="255"/>
    </location>
</feature>
<comment type="caution">
    <text evidence="11">The sequence shown here is derived from an EMBL/GenBank/DDBJ whole genome shotgun (WGS) entry which is preliminary data.</text>
</comment>
<dbReference type="InterPro" id="IPR029018">
    <property type="entry name" value="Hex-like_dom2"/>
</dbReference>
<comment type="catalytic activity">
    <reaction evidence="1 7">
        <text>Hydrolysis of terminal non-reducing N-acetyl-D-hexosamine residues in N-acetyl-beta-D-hexosaminides.</text>
        <dbReference type="EC" id="3.2.1.52"/>
    </reaction>
</comment>
<evidence type="ECO:0000313" key="11">
    <source>
        <dbReference type="EMBL" id="KAL3405442.1"/>
    </source>
</evidence>
<keyword evidence="4 7" id="KW-0378">Hydrolase</keyword>
<keyword evidence="3" id="KW-0732">Signal</keyword>
<reference evidence="11 12" key="1">
    <citation type="journal article" date="2024" name="bioRxiv">
        <title>A reference genome for Trichogramma kaykai: A tiny desert-dwelling parasitoid wasp with competing sex-ratio distorters.</title>
        <authorList>
            <person name="Culotta J."/>
            <person name="Lindsey A.R."/>
        </authorList>
    </citation>
    <scope>NUCLEOTIDE SEQUENCE [LARGE SCALE GENOMIC DNA]</scope>
    <source>
        <strain evidence="11 12">KSX58</strain>
    </source>
</reference>
<dbReference type="InterPro" id="IPR017853">
    <property type="entry name" value="GH"/>
</dbReference>
<feature type="domain" description="Glycoside hydrolase family 20 catalytic" evidence="9">
    <location>
        <begin position="282"/>
        <end position="628"/>
    </location>
</feature>
<evidence type="ECO:0000256" key="4">
    <source>
        <dbReference type="ARBA" id="ARBA00022801"/>
    </source>
</evidence>
<evidence type="ECO:0000256" key="1">
    <source>
        <dbReference type="ARBA" id="ARBA00001231"/>
    </source>
</evidence>
<gene>
    <name evidence="11" type="ORF">TKK_002448</name>
</gene>
<dbReference type="InterPro" id="IPR025705">
    <property type="entry name" value="Beta_hexosaminidase_sua/sub"/>
</dbReference>
<evidence type="ECO:0000259" key="10">
    <source>
        <dbReference type="Pfam" id="PF14845"/>
    </source>
</evidence>
<evidence type="ECO:0000256" key="6">
    <source>
        <dbReference type="ARBA" id="ARBA00023295"/>
    </source>
</evidence>
<dbReference type="AlphaFoldDB" id="A0ABD2XJD2"/>
<evidence type="ECO:0000313" key="12">
    <source>
        <dbReference type="Proteomes" id="UP001627154"/>
    </source>
</evidence>